<name>A0ABW6QX19_9NOCA</name>
<comment type="caution">
    <text evidence="1">The sequence shown here is derived from an EMBL/GenBank/DDBJ whole genome shotgun (WGS) entry which is preliminary data.</text>
</comment>
<dbReference type="EMBL" id="JBIAPI010000006">
    <property type="protein sequence ID" value="MFF3225805.1"/>
    <property type="molecule type" value="Genomic_DNA"/>
</dbReference>
<reference evidence="1 2" key="1">
    <citation type="submission" date="2024-10" db="EMBL/GenBank/DDBJ databases">
        <title>The Natural Products Discovery Center: Release of the First 8490 Sequenced Strains for Exploring Actinobacteria Biosynthetic Diversity.</title>
        <authorList>
            <person name="Kalkreuter E."/>
            <person name="Kautsar S.A."/>
            <person name="Yang D."/>
            <person name="Bader C.D."/>
            <person name="Teijaro C.N."/>
            <person name="Fluegel L."/>
            <person name="Davis C.M."/>
            <person name="Simpson J.R."/>
            <person name="Lauterbach L."/>
            <person name="Steele A.D."/>
            <person name="Gui C."/>
            <person name="Meng S."/>
            <person name="Li G."/>
            <person name="Viehrig K."/>
            <person name="Ye F."/>
            <person name="Su P."/>
            <person name="Kiefer A.F."/>
            <person name="Nichols A."/>
            <person name="Cepeda A.J."/>
            <person name="Yan W."/>
            <person name="Fan B."/>
            <person name="Jiang Y."/>
            <person name="Adhikari A."/>
            <person name="Zheng C.-J."/>
            <person name="Schuster L."/>
            <person name="Cowan T.M."/>
            <person name="Smanski M.J."/>
            <person name="Chevrette M.G."/>
            <person name="De Carvalho L.P.S."/>
            <person name="Shen B."/>
        </authorList>
    </citation>
    <scope>NUCLEOTIDE SEQUENCE [LARGE SCALE GENOMIC DNA]</scope>
    <source>
        <strain evidence="1 2">NPDC003040</strain>
    </source>
</reference>
<evidence type="ECO:0000313" key="2">
    <source>
        <dbReference type="Proteomes" id="UP001601948"/>
    </source>
</evidence>
<dbReference type="RefSeq" id="WP_107656795.1">
    <property type="nucleotide sequence ID" value="NZ_JBIAPI010000006.1"/>
</dbReference>
<dbReference type="Proteomes" id="UP001601948">
    <property type="component" value="Unassembled WGS sequence"/>
</dbReference>
<evidence type="ECO:0008006" key="3">
    <source>
        <dbReference type="Google" id="ProtNLM"/>
    </source>
</evidence>
<accession>A0ABW6QX19</accession>
<sequence length="61" mass="6553">MSAPVDDFDLDIRIGAASRLLDPAMAARTSDFETCNDSHCATCGSACNTEHPPRCTKYCTV</sequence>
<proteinExistence type="predicted"/>
<keyword evidence="2" id="KW-1185">Reference proteome</keyword>
<protein>
    <recommendedName>
        <fullName evidence="3">FxLD family lantipeptide</fullName>
    </recommendedName>
</protein>
<evidence type="ECO:0000313" key="1">
    <source>
        <dbReference type="EMBL" id="MFF3225805.1"/>
    </source>
</evidence>
<gene>
    <name evidence="1" type="ORF">ACFYV7_23615</name>
</gene>
<organism evidence="1 2">
    <name type="scientific">Nocardia suismassiliense</name>
    <dbReference type="NCBI Taxonomy" id="2077092"/>
    <lineage>
        <taxon>Bacteria</taxon>
        <taxon>Bacillati</taxon>
        <taxon>Actinomycetota</taxon>
        <taxon>Actinomycetes</taxon>
        <taxon>Mycobacteriales</taxon>
        <taxon>Nocardiaceae</taxon>
        <taxon>Nocardia</taxon>
    </lineage>
</organism>